<dbReference type="Gene3D" id="3.40.50.1110">
    <property type="entry name" value="SGNH hydrolase"/>
    <property type="match status" value="1"/>
</dbReference>
<proteinExistence type="predicted"/>
<dbReference type="PANTHER" id="PTHR30383:SF29">
    <property type="entry name" value="SGNH HYDROLASE-TYPE ESTERASE DOMAIN-CONTAINING PROTEIN"/>
    <property type="match status" value="1"/>
</dbReference>
<accession>A0ABS4WKX3</accession>
<dbReference type="InterPro" id="IPR036514">
    <property type="entry name" value="SGNH_hydro_sf"/>
</dbReference>
<dbReference type="EMBL" id="JAGIOA010000001">
    <property type="protein sequence ID" value="MBP2376844.1"/>
    <property type="molecule type" value="Genomic_DNA"/>
</dbReference>
<comment type="caution">
    <text evidence="2">The sequence shown here is derived from an EMBL/GenBank/DDBJ whole genome shotgun (WGS) entry which is preliminary data.</text>
</comment>
<name>A0ABS4WKX3_9MICO</name>
<dbReference type="InterPro" id="IPR051532">
    <property type="entry name" value="Ester_Hydrolysis_Enzymes"/>
</dbReference>
<reference evidence="2 3" key="1">
    <citation type="submission" date="2021-03" db="EMBL/GenBank/DDBJ databases">
        <title>Sequencing the genomes of 1000 actinobacteria strains.</title>
        <authorList>
            <person name="Klenk H.-P."/>
        </authorList>
    </citation>
    <scope>NUCLEOTIDE SEQUENCE [LARGE SCALE GENOMIC DNA]</scope>
    <source>
        <strain evidence="2 3">DSM 13468</strain>
    </source>
</reference>
<keyword evidence="3" id="KW-1185">Reference proteome</keyword>
<sequence length="221" mass="23929">MGIVVIGGIGVNVYLGADIPALWAGKVEDVEDRFPDGRPQNGVLLTGSSYIEQWSTSEEDLAPLDTVNIGIGGTKIGDHAAYVDRLVVPFHPRAIVVYAGSNDISGLPFFSKSGEDVSERVAQYLETLHQKLPDAKIFYVAVTEAPIRAGVRDDIQKANSLISEFARTTDYVTFIDTAPVLLAEDGDIDESLFGPDNLHFNDKGYEKFSSAIRPVLIDSLG</sequence>
<protein>
    <submittedName>
        <fullName evidence="2">Lysophospholipase L1-like esterase</fullName>
    </submittedName>
</protein>
<evidence type="ECO:0000313" key="3">
    <source>
        <dbReference type="Proteomes" id="UP000703720"/>
    </source>
</evidence>
<gene>
    <name evidence="2" type="ORF">JOF42_000339</name>
</gene>
<dbReference type="InterPro" id="IPR013830">
    <property type="entry name" value="SGNH_hydro"/>
</dbReference>
<dbReference type="Proteomes" id="UP000703720">
    <property type="component" value="Unassembled WGS sequence"/>
</dbReference>
<evidence type="ECO:0000313" key="2">
    <source>
        <dbReference type="EMBL" id="MBP2376844.1"/>
    </source>
</evidence>
<dbReference type="PANTHER" id="PTHR30383">
    <property type="entry name" value="THIOESTERASE 1/PROTEASE 1/LYSOPHOSPHOLIPASE L1"/>
    <property type="match status" value="1"/>
</dbReference>
<dbReference type="Pfam" id="PF13472">
    <property type="entry name" value="Lipase_GDSL_2"/>
    <property type="match status" value="1"/>
</dbReference>
<dbReference type="SUPFAM" id="SSF52266">
    <property type="entry name" value="SGNH hydrolase"/>
    <property type="match status" value="1"/>
</dbReference>
<evidence type="ECO:0000259" key="1">
    <source>
        <dbReference type="Pfam" id="PF13472"/>
    </source>
</evidence>
<organism evidence="2 3">
    <name type="scientific">Microbacterium phyllosphaerae</name>
    <dbReference type="NCBI Taxonomy" id="124798"/>
    <lineage>
        <taxon>Bacteria</taxon>
        <taxon>Bacillati</taxon>
        <taxon>Actinomycetota</taxon>
        <taxon>Actinomycetes</taxon>
        <taxon>Micrococcales</taxon>
        <taxon>Microbacteriaceae</taxon>
        <taxon>Microbacterium</taxon>
    </lineage>
</organism>
<feature type="domain" description="SGNH hydrolase-type esterase" evidence="1">
    <location>
        <begin position="61"/>
        <end position="206"/>
    </location>
</feature>